<name>A0A0S2DL13_LYSEN</name>
<dbReference type="PATRIC" id="fig|69.6.peg.3839"/>
<dbReference type="KEGG" id="lez:GLE_3902"/>
<dbReference type="STRING" id="69.GLE_3902"/>
<dbReference type="EMBL" id="CP013140">
    <property type="protein sequence ID" value="ALN59244.1"/>
    <property type="molecule type" value="Genomic_DNA"/>
</dbReference>
<dbReference type="AlphaFoldDB" id="A0A0S2DL13"/>
<protein>
    <submittedName>
        <fullName evidence="1">Uncharacterized protein</fullName>
    </submittedName>
</protein>
<gene>
    <name evidence="1" type="ORF">GLE_3902</name>
</gene>
<accession>A0A0S2DL13</accession>
<sequence>MSLATTQCPPEYGEKSLAFWALGWTVLGLFALLGLALPVVAVRSTLGRGGWLRAAWILLACLAMLGCWIAGLSIFGVYFVMVC</sequence>
<proteinExistence type="predicted"/>
<dbReference type="OrthoDB" id="6050386at2"/>
<dbReference type="Proteomes" id="UP000061569">
    <property type="component" value="Chromosome"/>
</dbReference>
<evidence type="ECO:0000313" key="1">
    <source>
        <dbReference type="EMBL" id="ALN59244.1"/>
    </source>
</evidence>
<organism evidence="1 2">
    <name type="scientific">Lysobacter enzymogenes</name>
    <dbReference type="NCBI Taxonomy" id="69"/>
    <lineage>
        <taxon>Bacteria</taxon>
        <taxon>Pseudomonadati</taxon>
        <taxon>Pseudomonadota</taxon>
        <taxon>Gammaproteobacteria</taxon>
        <taxon>Lysobacterales</taxon>
        <taxon>Lysobacteraceae</taxon>
        <taxon>Lysobacter</taxon>
    </lineage>
</organism>
<reference evidence="1 2" key="1">
    <citation type="submission" date="2015-11" db="EMBL/GenBank/DDBJ databases">
        <title>Genome sequences of Lysobacter enzymogenes strain C3 and Lysobacter antibioticus ATCC 29479.</title>
        <authorList>
            <person name="Kobayashi D.Y."/>
        </authorList>
    </citation>
    <scope>NUCLEOTIDE SEQUENCE [LARGE SCALE GENOMIC DNA]</scope>
    <source>
        <strain evidence="1 2">C3</strain>
    </source>
</reference>
<evidence type="ECO:0000313" key="2">
    <source>
        <dbReference type="Proteomes" id="UP000061569"/>
    </source>
</evidence>